<organism evidence="5 6">
    <name type="scientific">Streptomyces gossypii</name>
    <dbReference type="NCBI Taxonomy" id="2883101"/>
    <lineage>
        <taxon>Bacteria</taxon>
        <taxon>Bacillati</taxon>
        <taxon>Actinomycetota</taxon>
        <taxon>Actinomycetes</taxon>
        <taxon>Kitasatosporales</taxon>
        <taxon>Streptomycetaceae</taxon>
        <taxon>Streptomyces</taxon>
    </lineage>
</organism>
<feature type="compositionally biased region" description="Polar residues" evidence="2">
    <location>
        <begin position="30"/>
        <end position="39"/>
    </location>
</feature>
<dbReference type="SUPFAM" id="SSF52833">
    <property type="entry name" value="Thioredoxin-like"/>
    <property type="match status" value="1"/>
</dbReference>
<comment type="caution">
    <text evidence="5">The sequence shown here is derived from an EMBL/GenBank/DDBJ whole genome shotgun (WGS) entry which is preliminary data.</text>
</comment>
<evidence type="ECO:0000313" key="5">
    <source>
        <dbReference type="EMBL" id="MCT2594728.1"/>
    </source>
</evidence>
<dbReference type="Pfam" id="PF01323">
    <property type="entry name" value="DSBA"/>
    <property type="match status" value="1"/>
</dbReference>
<dbReference type="PANTHER" id="PTHR22754:SF32">
    <property type="entry name" value="DISCO-INTERACTING PROTEIN 2"/>
    <property type="match status" value="1"/>
</dbReference>
<accession>A0ABT2K3J5</accession>
<keyword evidence="6" id="KW-1185">Reference proteome</keyword>
<evidence type="ECO:0000256" key="1">
    <source>
        <dbReference type="ARBA" id="ARBA00006432"/>
    </source>
</evidence>
<gene>
    <name evidence="5" type="ORF">LHJ74_33260</name>
</gene>
<feature type="domain" description="AMP-dependent synthetase/ligase" evidence="3">
    <location>
        <begin position="74"/>
        <end position="437"/>
    </location>
</feature>
<evidence type="ECO:0000256" key="2">
    <source>
        <dbReference type="SAM" id="MobiDB-lite"/>
    </source>
</evidence>
<dbReference type="InterPro" id="IPR045851">
    <property type="entry name" value="AMP-bd_C_sf"/>
</dbReference>
<dbReference type="InterPro" id="IPR036249">
    <property type="entry name" value="Thioredoxin-like_sf"/>
</dbReference>
<dbReference type="Proteomes" id="UP001156389">
    <property type="component" value="Unassembled WGS sequence"/>
</dbReference>
<feature type="domain" description="DSBA-like thioredoxin" evidence="4">
    <location>
        <begin position="606"/>
        <end position="786"/>
    </location>
</feature>
<evidence type="ECO:0000313" key="6">
    <source>
        <dbReference type="Proteomes" id="UP001156389"/>
    </source>
</evidence>
<dbReference type="Gene3D" id="3.40.30.10">
    <property type="entry name" value="Glutaredoxin"/>
    <property type="match status" value="1"/>
</dbReference>
<dbReference type="SUPFAM" id="SSF56801">
    <property type="entry name" value="Acetyl-CoA synthetase-like"/>
    <property type="match status" value="1"/>
</dbReference>
<dbReference type="InterPro" id="IPR042099">
    <property type="entry name" value="ANL_N_sf"/>
</dbReference>
<reference evidence="5 6" key="1">
    <citation type="submission" date="2021-10" db="EMBL/GenBank/DDBJ databases">
        <title>Streptomyces gossypii sp. nov., isolated from soil collected from cotton field.</title>
        <authorList>
            <person name="Ge X."/>
            <person name="Chen X."/>
            <person name="Liu W."/>
        </authorList>
    </citation>
    <scope>NUCLEOTIDE SEQUENCE [LARGE SCALE GENOMIC DNA]</scope>
    <source>
        <strain evidence="5 6">N2-109</strain>
    </source>
</reference>
<protein>
    <submittedName>
        <fullName evidence="5">AMP-binding protein</fullName>
    </submittedName>
</protein>
<sequence>MTTSQFPRDGAGEGDQPRHAPARALGPAPTTGNPEQAQAPSLLDGGPAPALELSGLGDALVRAARAQDSGTLCWVGSGGRTETFGYPRLLGDARRMLAALRAAGAVPGEKIILQIGDAPQALAAFWACVLGGFLPLPVAAHKGAEGSGEAADLLHRVWCGYGRPRVITGEGQEIAPATAADPRWSAAGLGEAGALLAHPPDRAHHRPDLDDPALLLLTSGSTGVPKAVVLSHRNMLSRSAADIRSNGLSRASRTVNWMPLDHVGGLVMFHVRDVVLGCHQVHVRTDRVLQDPLRWLEVIDQHRADTTWAPGFAFRLVTEQAARLHGRRWDLSCLRAVMNGGEPVRAPVVRAFLGLLAPYGLPRTAMRPGWGMSETSGGVADCEFTAAAAAGAERYVSVGRPQPGTAVRVVDGADAVVEQGTTGRLQVTGASVTGGYHGRRRNDRRDFTPDGWLRTGDLGFVRDGLLTVTGRADDTIRLGGATYHGHEIEAAVEQLGCVEPTFTVAGPVGAPGGEELAVFFHPRSGDTAPEDAAEAVRAHIRRCFGAEVRHVVPVGREDVPKTGIGKLRRARMRQRFERDQADNGGSSMAPASTPPPSARQAQPASTIDFWFDYTCPFSLLARHVVAEATEGTRARMVWHPFELRPEGLAGPAFSQEVWENAVLPLARRVGVEIDSRPPAPVPVTRLAFQGLQYALESGSEDGYCDSVFSAYFAEHQDIADIATLTDIAREAGLDPEDFRSQAVSLRLADRHRAALERSEAAVKIIPTMVVGARRIEGVPSREQIARLVGD</sequence>
<dbReference type="InterPro" id="IPR020845">
    <property type="entry name" value="AMP-binding_CS"/>
</dbReference>
<name>A0ABT2K3J5_9ACTN</name>
<comment type="similarity">
    <text evidence="1">Belongs to the ATP-dependent AMP-binding enzyme family.</text>
</comment>
<dbReference type="RefSeq" id="WP_260222083.1">
    <property type="nucleotide sequence ID" value="NZ_JAJAGO010000026.1"/>
</dbReference>
<feature type="region of interest" description="Disordered" evidence="2">
    <location>
        <begin position="1"/>
        <end position="48"/>
    </location>
</feature>
<dbReference type="Gene3D" id="3.30.300.30">
    <property type="match status" value="1"/>
</dbReference>
<dbReference type="PROSITE" id="PS00455">
    <property type="entry name" value="AMP_BINDING"/>
    <property type="match status" value="1"/>
</dbReference>
<dbReference type="InterPro" id="IPR001853">
    <property type="entry name" value="DSBA-like_thioredoxin_dom"/>
</dbReference>
<proteinExistence type="inferred from homology"/>
<dbReference type="Gene3D" id="3.40.50.12780">
    <property type="entry name" value="N-terminal domain of ligase-like"/>
    <property type="match status" value="1"/>
</dbReference>
<dbReference type="InterPro" id="IPR000873">
    <property type="entry name" value="AMP-dep_synth/lig_dom"/>
</dbReference>
<evidence type="ECO:0000259" key="4">
    <source>
        <dbReference type="Pfam" id="PF01323"/>
    </source>
</evidence>
<dbReference type="EMBL" id="JAJAGO010000026">
    <property type="protein sequence ID" value="MCT2594728.1"/>
    <property type="molecule type" value="Genomic_DNA"/>
</dbReference>
<evidence type="ECO:0000259" key="3">
    <source>
        <dbReference type="Pfam" id="PF00501"/>
    </source>
</evidence>
<feature type="region of interest" description="Disordered" evidence="2">
    <location>
        <begin position="577"/>
        <end position="601"/>
    </location>
</feature>
<dbReference type="Pfam" id="PF00501">
    <property type="entry name" value="AMP-binding"/>
    <property type="match status" value="1"/>
</dbReference>
<dbReference type="PANTHER" id="PTHR22754">
    <property type="entry name" value="DISCO-INTERACTING PROTEIN 2 DIP2 -RELATED"/>
    <property type="match status" value="1"/>
</dbReference>